<dbReference type="InterPro" id="IPR050250">
    <property type="entry name" value="Macrolide_Exporter_MacB"/>
</dbReference>
<reference evidence="9 10" key="1">
    <citation type="submission" date="2024-10" db="EMBL/GenBank/DDBJ databases">
        <title>The Natural Products Discovery Center: Release of the First 8490 Sequenced Strains for Exploring Actinobacteria Biosynthetic Diversity.</title>
        <authorList>
            <person name="Kalkreuter E."/>
            <person name="Kautsar S.A."/>
            <person name="Yang D."/>
            <person name="Bader C.D."/>
            <person name="Teijaro C.N."/>
            <person name="Fluegel L."/>
            <person name="Davis C.M."/>
            <person name="Simpson J.R."/>
            <person name="Lauterbach L."/>
            <person name="Steele A.D."/>
            <person name="Gui C."/>
            <person name="Meng S."/>
            <person name="Li G."/>
            <person name="Viehrig K."/>
            <person name="Ye F."/>
            <person name="Su P."/>
            <person name="Kiefer A.F."/>
            <person name="Nichols A."/>
            <person name="Cepeda A.J."/>
            <person name="Yan W."/>
            <person name="Fan B."/>
            <person name="Jiang Y."/>
            <person name="Adhikari A."/>
            <person name="Zheng C.-J."/>
            <person name="Schuster L."/>
            <person name="Cowan T.M."/>
            <person name="Smanski M.J."/>
            <person name="Chevrette M.G."/>
            <person name="De Carvalho L.P.S."/>
            <person name="Shen B."/>
        </authorList>
    </citation>
    <scope>NUCLEOTIDE SEQUENCE [LARGE SCALE GENOMIC DNA]</scope>
    <source>
        <strain evidence="9 10">NPDC000087</strain>
    </source>
</reference>
<feature type="transmembrane region" description="Helical" evidence="7">
    <location>
        <begin position="894"/>
        <end position="924"/>
    </location>
</feature>
<keyword evidence="10" id="KW-1185">Reference proteome</keyword>
<evidence type="ECO:0000256" key="3">
    <source>
        <dbReference type="ARBA" id="ARBA00022692"/>
    </source>
</evidence>
<feature type="domain" description="ABC3 transporter permease C-terminal" evidence="8">
    <location>
        <begin position="277"/>
        <end position="379"/>
    </location>
</feature>
<gene>
    <name evidence="9" type="ORF">ACFY35_41940</name>
</gene>
<feature type="transmembrane region" description="Helical" evidence="7">
    <location>
        <begin position="271"/>
        <end position="293"/>
    </location>
</feature>
<comment type="similarity">
    <text evidence="6">Belongs to the ABC-4 integral membrane protein family.</text>
</comment>
<dbReference type="PANTHER" id="PTHR30572">
    <property type="entry name" value="MEMBRANE COMPONENT OF TRANSPORTER-RELATED"/>
    <property type="match status" value="1"/>
</dbReference>
<dbReference type="PANTHER" id="PTHR30572:SF4">
    <property type="entry name" value="ABC TRANSPORTER PERMEASE YTRF"/>
    <property type="match status" value="1"/>
</dbReference>
<evidence type="ECO:0000256" key="4">
    <source>
        <dbReference type="ARBA" id="ARBA00022989"/>
    </source>
</evidence>
<evidence type="ECO:0000313" key="10">
    <source>
        <dbReference type="Proteomes" id="UP001602245"/>
    </source>
</evidence>
<feature type="transmembrane region" description="Helical" evidence="7">
    <location>
        <begin position="433"/>
        <end position="452"/>
    </location>
</feature>
<accession>A0ABW6WRV7</accession>
<name>A0ABW6WRV7_9ACTN</name>
<feature type="transmembrane region" description="Helical" evidence="7">
    <location>
        <begin position="410"/>
        <end position="427"/>
    </location>
</feature>
<feature type="transmembrane region" description="Helical" evidence="7">
    <location>
        <begin position="851"/>
        <end position="873"/>
    </location>
</feature>
<proteinExistence type="inferred from homology"/>
<evidence type="ECO:0000256" key="2">
    <source>
        <dbReference type="ARBA" id="ARBA00022475"/>
    </source>
</evidence>
<protein>
    <submittedName>
        <fullName evidence="9">FtsX-like permease family protein</fullName>
    </submittedName>
</protein>
<sequence length="974" mass="100109">MYFVSWGAVRRRTTQAALLTLLATLAAIAAASGPWYGLTVASRAAGAEVEARPAAERVINVHQPPADTGGDPRKALDALAARVQGLLTLRGSTPILGLTQNTVYTDVRHGSAPSGMPIAYRDGFCANVHLTGACPSAPSTVAISADVAKRLQLKPGDTFPVRPDGAYGTMELHVVGVYVAAGDYWTDKLFQSQGDLDPVFTPLDTFRLPELGKPTLAVSLPVPFPLLRGDNLYDLNGVLNAAAPRFAAAQLDLENPTGDLSDAVIADRRTVLTGVLVALAQLLVLAWFALAMAGRLTGRDRREDAGLLKLRGATRGGLMRLTAGQHVPPLLLGAAIGLPIGIAAAWLVAGDLPVRAEWWIALVMSVGAVLAVAAGGLLVLTGTDALAHRAPVIALLRRVPSLRRDWRSRFVDLAFLLLAAGAVYQARTGGPTSGLGVAAPALVALAVGLLLARLLRWVTDRAGGAAIRAGRVRLGLTAVQVSRQPGTDRVLALLVVAVALLALTAGGLSAARQERVARADVELGAARVLTVRADSRTHLLAAVREADPGGRQAMAVVVDTAADPPVLAVDSSRLAAVATHGSDFAPLAAAARAIGDTPLITGRTLTVRLTRDTAGPALLGAILRHEGTGDGLRVEFRGLRPGAQEVTAAVPACAVAPGCRFVGWQLFPAAGGLTITSVGQRSPAATVLDAGLLGDVSLWHADYLGIAPRFATSARGLTVEADARSGSEVRVADAPVPLPIVLAGKRPEQWRFDDAMSGRFGGTATPVRVVATAGVLPVLGRTGIVTDLDAARRLAGDADLGGTFQVWLADNAPASVLAALRAAGLTVTADRTAAARATALGEEGRFVTEPFGILTTAIAVLVAAAMIGVSVAAEREPREAMVAALRMQGLSRGTAAFTGRAGTAGLVLAGVAGGLIAALVARPVAAITATPFPDHWRILEPPGVLPPGVLALTAGAGLVVLGATALVATRRRVR</sequence>
<dbReference type="InterPro" id="IPR003838">
    <property type="entry name" value="ABC3_permease_C"/>
</dbReference>
<dbReference type="EMBL" id="JBIAZU010000008">
    <property type="protein sequence ID" value="MFF5296036.1"/>
    <property type="molecule type" value="Genomic_DNA"/>
</dbReference>
<dbReference type="Pfam" id="PF02687">
    <property type="entry name" value="FtsX"/>
    <property type="match status" value="1"/>
</dbReference>
<evidence type="ECO:0000256" key="6">
    <source>
        <dbReference type="ARBA" id="ARBA00038076"/>
    </source>
</evidence>
<keyword evidence="2" id="KW-1003">Cell membrane</keyword>
<feature type="transmembrane region" description="Helical" evidence="7">
    <location>
        <begin position="329"/>
        <end position="347"/>
    </location>
</feature>
<evidence type="ECO:0000256" key="1">
    <source>
        <dbReference type="ARBA" id="ARBA00004651"/>
    </source>
</evidence>
<feature type="transmembrane region" description="Helical" evidence="7">
    <location>
        <begin position="490"/>
        <end position="511"/>
    </location>
</feature>
<keyword evidence="3 7" id="KW-0812">Transmembrane</keyword>
<evidence type="ECO:0000256" key="7">
    <source>
        <dbReference type="SAM" id="Phobius"/>
    </source>
</evidence>
<comment type="caution">
    <text evidence="9">The sequence shown here is derived from an EMBL/GenBank/DDBJ whole genome shotgun (WGS) entry which is preliminary data.</text>
</comment>
<feature type="transmembrane region" description="Helical" evidence="7">
    <location>
        <begin position="944"/>
        <end position="968"/>
    </location>
</feature>
<dbReference type="RefSeq" id="WP_020516239.1">
    <property type="nucleotide sequence ID" value="NZ_JBIAZU010000008.1"/>
</dbReference>
<keyword evidence="4 7" id="KW-1133">Transmembrane helix</keyword>
<evidence type="ECO:0000259" key="8">
    <source>
        <dbReference type="Pfam" id="PF02687"/>
    </source>
</evidence>
<evidence type="ECO:0000313" key="9">
    <source>
        <dbReference type="EMBL" id="MFF5296036.1"/>
    </source>
</evidence>
<evidence type="ECO:0000256" key="5">
    <source>
        <dbReference type="ARBA" id="ARBA00023136"/>
    </source>
</evidence>
<organism evidence="9 10">
    <name type="scientific">Paractinoplanes globisporus</name>
    <dbReference type="NCBI Taxonomy" id="113565"/>
    <lineage>
        <taxon>Bacteria</taxon>
        <taxon>Bacillati</taxon>
        <taxon>Actinomycetota</taxon>
        <taxon>Actinomycetes</taxon>
        <taxon>Micromonosporales</taxon>
        <taxon>Micromonosporaceae</taxon>
        <taxon>Paractinoplanes</taxon>
    </lineage>
</organism>
<comment type="subcellular location">
    <subcellularLocation>
        <location evidence="1">Cell membrane</location>
        <topology evidence="1">Multi-pass membrane protein</topology>
    </subcellularLocation>
</comment>
<keyword evidence="5 7" id="KW-0472">Membrane</keyword>
<dbReference type="Proteomes" id="UP001602245">
    <property type="component" value="Unassembled WGS sequence"/>
</dbReference>
<feature type="transmembrane region" description="Helical" evidence="7">
    <location>
        <begin position="359"/>
        <end position="380"/>
    </location>
</feature>